<dbReference type="Proteomes" id="UP000011081">
    <property type="component" value="Unassembled WGS sequence"/>
</dbReference>
<evidence type="ECO:0000313" key="2">
    <source>
        <dbReference type="Proteomes" id="UP000011081"/>
    </source>
</evidence>
<dbReference type="EMBL" id="GL877498">
    <property type="protein sequence ID" value="ELA45869.2"/>
    <property type="molecule type" value="Genomic_DNA"/>
</dbReference>
<proteinExistence type="predicted"/>
<keyword evidence="2" id="KW-1185">Reference proteome</keyword>
<dbReference type="GeneID" id="19880503"/>
<reference evidence="2" key="1">
    <citation type="submission" date="2011-03" db="EMBL/GenBank/DDBJ databases">
        <title>The genome sequence of Vavraia culicis strain floridensis.</title>
        <authorList>
            <consortium name="The Broad Institute Genome Sequencing Platform"/>
            <person name="Cuomo C."/>
            <person name="Becnel J."/>
            <person name="Sanscrainte N."/>
            <person name="Young S.K."/>
            <person name="Zeng Q."/>
            <person name="Gargeya S."/>
            <person name="Fitzgerald M."/>
            <person name="Haas B."/>
            <person name="Abouelleil A."/>
            <person name="Alvarado L."/>
            <person name="Arachchi H.M."/>
            <person name="Berlin A."/>
            <person name="Chapman S.B."/>
            <person name="Gearin G."/>
            <person name="Goldberg J."/>
            <person name="Griggs A."/>
            <person name="Gujja S."/>
            <person name="Hansen M."/>
            <person name="Heiman D."/>
            <person name="Howarth C."/>
            <person name="Larimer J."/>
            <person name="Lui A."/>
            <person name="MacDonald P.J.P."/>
            <person name="McCowen C."/>
            <person name="Montmayeur A."/>
            <person name="Murphy C."/>
            <person name="Neiman D."/>
            <person name="Pearson M."/>
            <person name="Priest M."/>
            <person name="Roberts A."/>
            <person name="Saif S."/>
            <person name="Shea T."/>
            <person name="Sisk P."/>
            <person name="Stolte C."/>
            <person name="Sykes S."/>
            <person name="Wortman J."/>
            <person name="Nusbaum C."/>
            <person name="Birren B."/>
        </authorList>
    </citation>
    <scope>NUCLEOTIDE SEQUENCE [LARGE SCALE GENOMIC DNA]</scope>
    <source>
        <strain evidence="2">floridensis</strain>
    </source>
</reference>
<dbReference type="VEuPathDB" id="MicrosporidiaDB:VCUG_02643"/>
<gene>
    <name evidence="1" type="ORF">VCUG_02643</name>
</gene>
<dbReference type="Gene3D" id="3.80.10.10">
    <property type="entry name" value="Ribonuclease Inhibitor"/>
    <property type="match status" value="1"/>
</dbReference>
<sequence length="320" mass="37132">MVIPRLESISSTTISFPSLENVRKLEAACNLNSGNLRYLLSKCTNVKELVIYSLNYSKTMDYVPSISTMLDATHDFLRHDMWLKSSFAKYECRACRKSMKKKVEIINRMTNILLRESFDHSIRNNLTSLTLASWGFDEKNIVLLKNFYNLQTLILDCAFFNNKIIENLPDRLETLEIVAKQNFAEANFRLVNFDPVVLKKLKEHKGITNLTLAGWFLTNTRIFDCLPVNLLTLKIMCSSWVSSLTPENVVGTVIIKKLILGLDDPNYSIPIYIDTNPMRRQYYMIFNFLRSFLDFESLEELALETRDELVSIDKVTYRIK</sequence>
<evidence type="ECO:0000313" key="1">
    <source>
        <dbReference type="EMBL" id="ELA45869.2"/>
    </source>
</evidence>
<organism evidence="1 2">
    <name type="scientific">Vavraia culicis (isolate floridensis)</name>
    <name type="common">Microsporidian parasite</name>
    <dbReference type="NCBI Taxonomy" id="948595"/>
    <lineage>
        <taxon>Eukaryota</taxon>
        <taxon>Fungi</taxon>
        <taxon>Fungi incertae sedis</taxon>
        <taxon>Microsporidia</taxon>
        <taxon>Pleistophoridae</taxon>
        <taxon>Vavraia</taxon>
    </lineage>
</organism>
<protein>
    <recommendedName>
        <fullName evidence="3">F-box domain-containing protein</fullName>
    </recommendedName>
</protein>
<dbReference type="AlphaFoldDB" id="L2GQJ1"/>
<dbReference type="InParanoid" id="L2GQJ1"/>
<dbReference type="HOGENOM" id="CLU_056990_0_0_1"/>
<accession>L2GQJ1</accession>
<dbReference type="OrthoDB" id="10411696at2759"/>
<dbReference type="InterPro" id="IPR032675">
    <property type="entry name" value="LRR_dom_sf"/>
</dbReference>
<evidence type="ECO:0008006" key="3">
    <source>
        <dbReference type="Google" id="ProtNLM"/>
    </source>
</evidence>
<dbReference type="RefSeq" id="XP_008075651.1">
    <property type="nucleotide sequence ID" value="XM_008077460.1"/>
</dbReference>
<name>L2GQJ1_VAVCU</name>
<dbReference type="OMA" id="FAEANFR"/>